<evidence type="ECO:0000313" key="10">
    <source>
        <dbReference type="Proteomes" id="UP001549749"/>
    </source>
</evidence>
<sequence>MRKTLTLPLIGICLLFALVATGIIAAYREHRHNSQQLLQEVQTLNQEYPHFRLMDSALVALNEAENNFRLYTASFERRHLTDFGNDLALVSSLLDTISTPAPGQPRSQQFEDLVRKKEEMSGKLGQLKKATDSLLTRSMKDEMIDKLLSSIPVYNVSKVKKEEITMDTINNVQQPKEEKKGIFKRIGNALANKKDTVKAQMTIMVKTKDGKVMDKQTYDAQRLRNILTDVNVYYKDILKKQLSGRSAINTTERLLAGNNMVLLQQVKALILKLREQAAQEQALVKSNATRDVNASNNKMSTLAIAGMAGLLFCMILGAVICSILYLDRRKLKAARKAALEVAQTRADFLNNMSHEIRTPLNSIVGFGEQLSYTPLNADQQELLRAVSISADMLMEVVNDVLDFSKLEGDYISIQKHAFPLYAAFEEVINTMRIQATKKKLTLHFDFQGKLQTQVVGDTFRLKQILFNLVSNAIKYTDEGEVSVKAILEEQQEGKALLTFTVKDSGPGISDEALPHIFDRFYQVKSPRITEIKGTGLGLAITKRLLLMHGGDIEVDSVPGKGSCFTGHIPYETVEVTVVEVPKPKEKAEKTGARMADKYVLVADDQEMNLLLLKMILTRWGCRFDMAVDGSIAWELFQQNNYDLVLLDLQMPKMSGIDVIQKIRQDKDPQKAKVPVLALTADISQQDMIDFRKAGFNDWLLKPTREKDIYATMVKYVETVKAEERSSNNGIATH</sequence>
<comment type="catalytic activity">
    <reaction evidence="1">
        <text>ATP + protein L-histidine = ADP + protein N-phospho-L-histidine.</text>
        <dbReference type="EC" id="2.7.13.3"/>
    </reaction>
</comment>
<dbReference type="Pfam" id="PF02518">
    <property type="entry name" value="HATPase_c"/>
    <property type="match status" value="1"/>
</dbReference>
<evidence type="ECO:0000259" key="8">
    <source>
        <dbReference type="PROSITE" id="PS50110"/>
    </source>
</evidence>
<dbReference type="InterPro" id="IPR036097">
    <property type="entry name" value="HisK_dim/P_sf"/>
</dbReference>
<evidence type="ECO:0000256" key="1">
    <source>
        <dbReference type="ARBA" id="ARBA00000085"/>
    </source>
</evidence>
<dbReference type="SMART" id="SM00448">
    <property type="entry name" value="REC"/>
    <property type="match status" value="1"/>
</dbReference>
<dbReference type="Pfam" id="PF00512">
    <property type="entry name" value="HisKA"/>
    <property type="match status" value="1"/>
</dbReference>
<dbReference type="PRINTS" id="PR00344">
    <property type="entry name" value="BCTRLSENSOR"/>
</dbReference>
<feature type="transmembrane region" description="Helical" evidence="6">
    <location>
        <begin position="302"/>
        <end position="326"/>
    </location>
</feature>
<feature type="modified residue" description="4-aspartylphosphate" evidence="5">
    <location>
        <position position="647"/>
    </location>
</feature>
<keyword evidence="6" id="KW-1133">Transmembrane helix</keyword>
<keyword evidence="10" id="KW-1185">Reference proteome</keyword>
<organism evidence="9 10">
    <name type="scientific">Chitinophaga defluvii</name>
    <dbReference type="NCBI Taxonomy" id="3163343"/>
    <lineage>
        <taxon>Bacteria</taxon>
        <taxon>Pseudomonadati</taxon>
        <taxon>Bacteroidota</taxon>
        <taxon>Chitinophagia</taxon>
        <taxon>Chitinophagales</taxon>
        <taxon>Chitinophagaceae</taxon>
        <taxon>Chitinophaga</taxon>
    </lineage>
</organism>
<dbReference type="Gene3D" id="1.10.287.130">
    <property type="match status" value="1"/>
</dbReference>
<evidence type="ECO:0000256" key="2">
    <source>
        <dbReference type="ARBA" id="ARBA00012438"/>
    </source>
</evidence>
<comment type="caution">
    <text evidence="9">The sequence shown here is derived from an EMBL/GenBank/DDBJ whole genome shotgun (WGS) entry which is preliminary data.</text>
</comment>
<proteinExistence type="predicted"/>
<dbReference type="CDD" id="cd17546">
    <property type="entry name" value="REC_hyHK_CKI1_RcsC-like"/>
    <property type="match status" value="1"/>
</dbReference>
<dbReference type="PANTHER" id="PTHR45339">
    <property type="entry name" value="HYBRID SIGNAL TRANSDUCTION HISTIDINE KINASE J"/>
    <property type="match status" value="1"/>
</dbReference>
<dbReference type="EMBL" id="JBEXAC010000003">
    <property type="protein sequence ID" value="MET7001100.1"/>
    <property type="molecule type" value="Genomic_DNA"/>
</dbReference>
<evidence type="ECO:0000313" key="9">
    <source>
        <dbReference type="EMBL" id="MET7001100.1"/>
    </source>
</evidence>
<dbReference type="SMART" id="SM00387">
    <property type="entry name" value="HATPase_c"/>
    <property type="match status" value="1"/>
</dbReference>
<keyword evidence="4" id="KW-0902">Two-component regulatory system</keyword>
<dbReference type="InterPro" id="IPR003661">
    <property type="entry name" value="HisK_dim/P_dom"/>
</dbReference>
<dbReference type="Gene3D" id="3.40.50.2300">
    <property type="match status" value="1"/>
</dbReference>
<dbReference type="SUPFAM" id="SSF47384">
    <property type="entry name" value="Homodimeric domain of signal transducing histidine kinase"/>
    <property type="match status" value="1"/>
</dbReference>
<gene>
    <name evidence="9" type="ORF">ABR189_27205</name>
</gene>
<dbReference type="SUPFAM" id="SSF52172">
    <property type="entry name" value="CheY-like"/>
    <property type="match status" value="1"/>
</dbReference>
<reference evidence="9 10" key="1">
    <citation type="submission" date="2024-06" db="EMBL/GenBank/DDBJ databases">
        <title>Chitinophaga defluvii sp. nov., isolated from municipal sewage.</title>
        <authorList>
            <person name="Zhang L."/>
        </authorList>
    </citation>
    <scope>NUCLEOTIDE SEQUENCE [LARGE SCALE GENOMIC DNA]</scope>
    <source>
        <strain evidence="9 10">H8</strain>
    </source>
</reference>
<dbReference type="PROSITE" id="PS50110">
    <property type="entry name" value="RESPONSE_REGULATORY"/>
    <property type="match status" value="1"/>
</dbReference>
<dbReference type="InterPro" id="IPR036890">
    <property type="entry name" value="HATPase_C_sf"/>
</dbReference>
<dbReference type="InterPro" id="IPR001789">
    <property type="entry name" value="Sig_transdc_resp-reg_receiver"/>
</dbReference>
<dbReference type="GO" id="GO:0005524">
    <property type="term" value="F:ATP binding"/>
    <property type="evidence" value="ECO:0007669"/>
    <property type="project" value="UniProtKB-KW"/>
</dbReference>
<feature type="domain" description="Histidine kinase" evidence="7">
    <location>
        <begin position="351"/>
        <end position="572"/>
    </location>
</feature>
<dbReference type="Proteomes" id="UP001549749">
    <property type="component" value="Unassembled WGS sequence"/>
</dbReference>
<dbReference type="Pfam" id="PF00072">
    <property type="entry name" value="Response_reg"/>
    <property type="match status" value="1"/>
</dbReference>
<accession>A0ABV2TDJ5</accession>
<dbReference type="PANTHER" id="PTHR45339:SF1">
    <property type="entry name" value="HYBRID SIGNAL TRANSDUCTION HISTIDINE KINASE J"/>
    <property type="match status" value="1"/>
</dbReference>
<dbReference type="Gene3D" id="3.30.565.10">
    <property type="entry name" value="Histidine kinase-like ATPase, C-terminal domain"/>
    <property type="match status" value="1"/>
</dbReference>
<keyword evidence="3 5" id="KW-0597">Phosphoprotein</keyword>
<dbReference type="EC" id="2.7.13.3" evidence="2"/>
<dbReference type="RefSeq" id="WP_354663673.1">
    <property type="nucleotide sequence ID" value="NZ_JBEXAC010000003.1"/>
</dbReference>
<dbReference type="CDD" id="cd16922">
    <property type="entry name" value="HATPase_EvgS-ArcB-TorS-like"/>
    <property type="match status" value="1"/>
</dbReference>
<evidence type="ECO:0000256" key="5">
    <source>
        <dbReference type="PROSITE-ProRule" id="PRU00169"/>
    </source>
</evidence>
<feature type="domain" description="Response regulatory" evidence="8">
    <location>
        <begin position="598"/>
        <end position="716"/>
    </location>
</feature>
<keyword evidence="6" id="KW-0472">Membrane</keyword>
<keyword evidence="6" id="KW-0812">Transmembrane</keyword>
<evidence type="ECO:0000259" key="7">
    <source>
        <dbReference type="PROSITE" id="PS50109"/>
    </source>
</evidence>
<dbReference type="PROSITE" id="PS50109">
    <property type="entry name" value="HIS_KIN"/>
    <property type="match status" value="1"/>
</dbReference>
<dbReference type="SMART" id="SM00388">
    <property type="entry name" value="HisKA"/>
    <property type="match status" value="1"/>
</dbReference>
<dbReference type="InterPro" id="IPR004358">
    <property type="entry name" value="Sig_transdc_His_kin-like_C"/>
</dbReference>
<evidence type="ECO:0000256" key="6">
    <source>
        <dbReference type="SAM" id="Phobius"/>
    </source>
</evidence>
<protein>
    <recommendedName>
        <fullName evidence="2">histidine kinase</fullName>
        <ecNumber evidence="2">2.7.13.3</ecNumber>
    </recommendedName>
</protein>
<dbReference type="InterPro" id="IPR011006">
    <property type="entry name" value="CheY-like_superfamily"/>
</dbReference>
<keyword evidence="9" id="KW-0547">Nucleotide-binding</keyword>
<evidence type="ECO:0000256" key="3">
    <source>
        <dbReference type="ARBA" id="ARBA00022553"/>
    </source>
</evidence>
<dbReference type="InterPro" id="IPR003594">
    <property type="entry name" value="HATPase_dom"/>
</dbReference>
<name>A0ABV2TDJ5_9BACT</name>
<dbReference type="CDD" id="cd00082">
    <property type="entry name" value="HisKA"/>
    <property type="match status" value="1"/>
</dbReference>
<dbReference type="InterPro" id="IPR005467">
    <property type="entry name" value="His_kinase_dom"/>
</dbReference>
<keyword evidence="9" id="KW-0067">ATP-binding</keyword>
<dbReference type="SUPFAM" id="SSF55874">
    <property type="entry name" value="ATPase domain of HSP90 chaperone/DNA topoisomerase II/histidine kinase"/>
    <property type="match status" value="1"/>
</dbReference>
<evidence type="ECO:0000256" key="4">
    <source>
        <dbReference type="ARBA" id="ARBA00023012"/>
    </source>
</evidence>